<evidence type="ECO:0000256" key="1">
    <source>
        <dbReference type="ARBA" id="ARBA00022729"/>
    </source>
</evidence>
<gene>
    <name evidence="4" type="ORF">EVOR1521_LOCUS30371</name>
</gene>
<dbReference type="InterPro" id="IPR013783">
    <property type="entry name" value="Ig-like_fold"/>
</dbReference>
<feature type="domain" description="IPT/TIG" evidence="3">
    <location>
        <begin position="206"/>
        <end position="265"/>
    </location>
</feature>
<dbReference type="Pfam" id="PF00144">
    <property type="entry name" value="Beta-lactamase"/>
    <property type="match status" value="1"/>
</dbReference>
<dbReference type="Gene3D" id="2.60.40.10">
    <property type="entry name" value="Immunoglobulins"/>
    <property type="match status" value="1"/>
</dbReference>
<feature type="non-terminal residue" evidence="4">
    <location>
        <position position="1"/>
    </location>
</feature>
<dbReference type="InterPro" id="IPR001466">
    <property type="entry name" value="Beta-lactam-related"/>
</dbReference>
<organism evidence="4 5">
    <name type="scientific">Effrenium voratum</name>
    <dbReference type="NCBI Taxonomy" id="2562239"/>
    <lineage>
        <taxon>Eukaryota</taxon>
        <taxon>Sar</taxon>
        <taxon>Alveolata</taxon>
        <taxon>Dinophyceae</taxon>
        <taxon>Suessiales</taxon>
        <taxon>Symbiodiniaceae</taxon>
        <taxon>Effrenium</taxon>
    </lineage>
</organism>
<dbReference type="InterPro" id="IPR012338">
    <property type="entry name" value="Beta-lactam/transpept-like"/>
</dbReference>
<dbReference type="EMBL" id="CAUJNA010003758">
    <property type="protein sequence ID" value="CAJ1409204.1"/>
    <property type="molecule type" value="Genomic_DNA"/>
</dbReference>
<evidence type="ECO:0000313" key="4">
    <source>
        <dbReference type="EMBL" id="CAJ1409204.1"/>
    </source>
</evidence>
<protein>
    <submittedName>
        <fullName evidence="4">Uncharacterized protein</fullName>
    </submittedName>
</protein>
<evidence type="ECO:0000313" key="5">
    <source>
        <dbReference type="Proteomes" id="UP001178507"/>
    </source>
</evidence>
<evidence type="ECO:0000259" key="2">
    <source>
        <dbReference type="Pfam" id="PF00144"/>
    </source>
</evidence>
<keyword evidence="5" id="KW-1185">Reference proteome</keyword>
<dbReference type="InterPro" id="IPR052387">
    <property type="entry name" value="Fibrocystin"/>
</dbReference>
<reference evidence="4" key="1">
    <citation type="submission" date="2023-08" db="EMBL/GenBank/DDBJ databases">
        <authorList>
            <person name="Chen Y."/>
            <person name="Shah S."/>
            <person name="Dougan E. K."/>
            <person name="Thang M."/>
            <person name="Chan C."/>
        </authorList>
    </citation>
    <scope>NUCLEOTIDE SEQUENCE</scope>
</reference>
<sequence>HQTVHFGDRPCAVLEAETSGEQLVCETSAGLAGGPALPVCLRLSAAGPCEPACESCSFQYAEEETPYISWLSARGFCGGDSVALGAAAPQALLVAQLDRAVVEIGGYICDASEGQVLNSDDLLVQGRTVNCVLPSTGLGPRLARVQLRALARGWQDPGCANFPCLEGGEDERGLGLAAYRTWQGGAELAPAFVDRGFQLYDLTIFPQIANVTPGSVGVLGGTLLHIAGKSFDEEVSRNVVTVADEPCRVLSAGPDGLTCELDDVQGNLSCAELELYAGASPHASEKFLEHDGDLSSCRVEQLADGRSFSVAVNASESYGYYWVEDSCQADGRHVRGHLAEESEERLTFCCTLNGSSCVGPRYGQVTTSIPSYWQGWGSWVQMGGGTTTPDPLFGTCLPPTSHKEAELTCQLTGMRLCSKVELNSGLCCAADCFGDGSATIGAWSSDSGQRQQLAVSADDGQPWTEELYIRCEEACRFPFNVTFPGNGTTTTTTRYTPEQLALWEFAPWLRPADFVPPTQAEEEILPLGPPVPEPLLPPSPPLLAPFAGGRGLLYKVYSNSENLPVHRALGHENAAYPQSPMASGVLPDMLRGAFRHVRFAPVPATAVSARRSYVPEPPLSDDTGHDLYAEEIVGFFVAPFTASYIFYLAADDEADLSISCCGDMAGMKVEVKASSRDYPMPRYTPLAWFGACEAGMDVPCSISAPHHFRAGEQTLLRVRHRDNVAGDWLRVGLRIHNALAHDGSTVPAELVRRKSIVEVQRLTLTASVVRERHQLNFYRILTGSFRIHVRRYARNFLREGTSDSLRYGDTADQFATALWATQDLYGRVLECQPTVERQQSGERISYVVTFPCPQPEDGNSHAALQLVPGLDVIGTSVLSWVMNSSKLQTSSGLVRGSFRLYFGRGWTEALPYYGWAQVQSELTRLPGLAAVTTWPLQEVQQGGREGWSVGLLLPGAGGGEDMPQIQVDASELSGPGVHLTVDTLANGSSDLFLEEIPADWFRTPHSQQQVVVESNGVRAAGLGEAGAALRRSEDFTPRLMELSPWRVQVGAEVILRLDRVDGNHLRSLKIAPFTLMIGPVLCNMTSFSCENGEERNCGAYPEVWNARCTVPDGRAGQHAVQVLVEGQGRAQYTNVTVALPVPVIDYVPELHLVRPGRGSWAGGTVVLLAGFGLQGPEACQLIHFGASALLEVPMDYFEEEMVPELPGRLLRCLTPPAPEVPEACEISPGWDCGPAEDLVVPVTVAGYATDWSFNYSSDVTPLVSAISPQRSAAMSGMVSLQGARFPPLRGGRAADPVVVYIGSQRCRPEESTGASLRCFLLRHPPVPSGQSAVGLWVLGLGFAVVTPSTRFSHPFAVTEVSPASGSWHGGALLEIRGEGFHAESARHEVLLRLAVNGSQDLPCPLLPGPTLGRRLQCQDMSSEPFERLKAKLSEEVQAGAVAGACHLVLRNGRRVFAHAKGAAKLGRTSKAKAFGLKTLCKLHGCSKPLVSMAFLLLVQQGRVKLDDPVAQYLTFPDVRAIKAKTKAKVKVRKVQQQPTLRHLLTMTAGLQYQDCPAYGAVMRRIRRKEIRGLEAMCDALGQRPLQSEPGARYAYSFCTDFVGRVCEVVSGQRLDKFLETILLKPLQMRDTHFVVPAKKRKRQATLYDCQPVDGSTCMPKVWEHPERADGIMSAGGGILSYHDAGIWSTAADYAKFCQMLLTGLSPSGKQILEPGFLKSLWRDGLVDYGRKDGRLPGWHDSPGAMWDFTGWSLLNTHLTFQDGPQGRGRKLGQTMWMGGGGGTYWVVDRRRQTVSVSFCQSFGGRGDATDEAKDASIFTEAALKRRRR</sequence>
<dbReference type="Proteomes" id="UP001178507">
    <property type="component" value="Unassembled WGS sequence"/>
</dbReference>
<accession>A0AA36NJ95</accession>
<feature type="domain" description="Beta-lactamase-related" evidence="2">
    <location>
        <begin position="1430"/>
        <end position="1811"/>
    </location>
</feature>
<proteinExistence type="predicted"/>
<dbReference type="SUPFAM" id="SSF56601">
    <property type="entry name" value="beta-lactamase/transpeptidase-like"/>
    <property type="match status" value="1"/>
</dbReference>
<dbReference type="PANTHER" id="PTHR46769">
    <property type="entry name" value="POLYCYSTIC KIDNEY AND HEPATIC DISEASE 1 (AUTOSOMAL RECESSIVE)-LIKE 1"/>
    <property type="match status" value="1"/>
</dbReference>
<dbReference type="CDD" id="cd00603">
    <property type="entry name" value="IPT_PCSR"/>
    <property type="match status" value="3"/>
</dbReference>
<dbReference type="InterPro" id="IPR014756">
    <property type="entry name" value="Ig_E-set"/>
</dbReference>
<keyword evidence="1" id="KW-0732">Signal</keyword>
<dbReference type="PANTHER" id="PTHR46769:SF2">
    <property type="entry name" value="FIBROCYSTIN-L ISOFORM 2 PRECURSOR-RELATED"/>
    <property type="match status" value="1"/>
</dbReference>
<dbReference type="SUPFAM" id="SSF81296">
    <property type="entry name" value="E set domains"/>
    <property type="match status" value="1"/>
</dbReference>
<dbReference type="Pfam" id="PF01833">
    <property type="entry name" value="TIG"/>
    <property type="match status" value="1"/>
</dbReference>
<evidence type="ECO:0000259" key="3">
    <source>
        <dbReference type="Pfam" id="PF01833"/>
    </source>
</evidence>
<dbReference type="InterPro" id="IPR002909">
    <property type="entry name" value="IPT_dom"/>
</dbReference>
<dbReference type="Gene3D" id="3.40.710.10">
    <property type="entry name" value="DD-peptidase/beta-lactamase superfamily"/>
    <property type="match status" value="1"/>
</dbReference>
<name>A0AA36NJ95_9DINO</name>
<comment type="caution">
    <text evidence="4">The sequence shown here is derived from an EMBL/GenBank/DDBJ whole genome shotgun (WGS) entry which is preliminary data.</text>
</comment>